<keyword evidence="2" id="KW-1185">Reference proteome</keyword>
<dbReference type="EMBL" id="JBHUFV010000122">
    <property type="protein sequence ID" value="MFD1940556.1"/>
    <property type="molecule type" value="Genomic_DNA"/>
</dbReference>
<protein>
    <submittedName>
        <fullName evidence="1">Uncharacterized protein</fullName>
    </submittedName>
</protein>
<sequence length="59" mass="6562">MTGLLARMRARRANTAKEATALDEAAAWIAPLIDLPGHRHPYTDAIEHARQRIVERSAT</sequence>
<evidence type="ECO:0000313" key="1">
    <source>
        <dbReference type="EMBL" id="MFD1940556.1"/>
    </source>
</evidence>
<organism evidence="1 2">
    <name type="scientific">Nonomuraea mangrovi</name>
    <dbReference type="NCBI Taxonomy" id="2316207"/>
    <lineage>
        <taxon>Bacteria</taxon>
        <taxon>Bacillati</taxon>
        <taxon>Actinomycetota</taxon>
        <taxon>Actinomycetes</taxon>
        <taxon>Streptosporangiales</taxon>
        <taxon>Streptosporangiaceae</taxon>
        <taxon>Nonomuraea</taxon>
    </lineage>
</organism>
<evidence type="ECO:0000313" key="2">
    <source>
        <dbReference type="Proteomes" id="UP001597368"/>
    </source>
</evidence>
<comment type="caution">
    <text evidence="1">The sequence shown here is derived from an EMBL/GenBank/DDBJ whole genome shotgun (WGS) entry which is preliminary data.</text>
</comment>
<dbReference type="RefSeq" id="WP_379583862.1">
    <property type="nucleotide sequence ID" value="NZ_JBHUFV010000122.1"/>
</dbReference>
<gene>
    <name evidence="1" type="ORF">ACFSKW_54795</name>
</gene>
<accession>A0ABW4TID9</accession>
<dbReference type="Proteomes" id="UP001597368">
    <property type="component" value="Unassembled WGS sequence"/>
</dbReference>
<reference evidence="2" key="1">
    <citation type="journal article" date="2019" name="Int. J. Syst. Evol. Microbiol.">
        <title>The Global Catalogue of Microorganisms (GCM) 10K type strain sequencing project: providing services to taxonomists for standard genome sequencing and annotation.</title>
        <authorList>
            <consortium name="The Broad Institute Genomics Platform"/>
            <consortium name="The Broad Institute Genome Sequencing Center for Infectious Disease"/>
            <person name="Wu L."/>
            <person name="Ma J."/>
        </authorList>
    </citation>
    <scope>NUCLEOTIDE SEQUENCE [LARGE SCALE GENOMIC DNA]</scope>
    <source>
        <strain evidence="2">ICMP 6774ER</strain>
    </source>
</reference>
<proteinExistence type="predicted"/>
<name>A0ABW4TID9_9ACTN</name>